<dbReference type="SUPFAM" id="SSF52540">
    <property type="entry name" value="P-loop containing nucleoside triphosphate hydrolases"/>
    <property type="match status" value="1"/>
</dbReference>
<keyword evidence="2" id="KW-0547">Nucleotide-binding</keyword>
<reference evidence="5 6" key="1">
    <citation type="submission" date="2023-04" db="EMBL/GenBank/DDBJ databases">
        <title>A long-awaited taxogenomic arrangement of the family Halomonadaceae.</title>
        <authorList>
            <person name="De La Haba R."/>
            <person name="Chuvochina M."/>
            <person name="Wittouck S."/>
            <person name="Arahal D.R."/>
            <person name="Sanchez-Porro C."/>
            <person name="Hugenholtz P."/>
            <person name="Ventosa A."/>
        </authorList>
    </citation>
    <scope>NUCLEOTIDE SEQUENCE [LARGE SCALE GENOMIC DNA]</scope>
    <source>
        <strain evidence="5 6">DSM 17332</strain>
    </source>
</reference>
<name>A0ABU1GK91_9GAMM</name>
<dbReference type="EMBL" id="JARWAL010000002">
    <property type="protein sequence ID" value="MDR5891898.1"/>
    <property type="molecule type" value="Genomic_DNA"/>
</dbReference>
<proteinExistence type="inferred from homology"/>
<feature type="domain" description="Bacterial type II secretion system protein E" evidence="4">
    <location>
        <begin position="231"/>
        <end position="245"/>
    </location>
</feature>
<dbReference type="PANTHER" id="PTHR30258:SF2">
    <property type="entry name" value="COMG OPERON PROTEIN 1"/>
    <property type="match status" value="1"/>
</dbReference>
<comment type="similarity">
    <text evidence="1">Belongs to the GSP E family.</text>
</comment>
<sequence length="275" mass="29553">MSDLTTRHATPHLLPTLLPLLESAAQEEGLEAHALLEDALRARASDIHLDPHQESLRVRLRIDGRVIEALRLDVATGARLTNQFKVLARLNPVPSLAAAEGSFSWPPGEEGSEETFLRVTAVSCVAGEKMAIRFLAPPDTFRDILSLGVGEQGARGLRRWMDATGGMLLVAGPTGSGKTTTLYTLLNQLRLGESHVVTLEDPVEYEIPGINQIQVDEASGLDFATGTRSLLRLDPDYVLIGEIRDPDSARAALNVAGSGRSLMGTLHSRDAVGVV</sequence>
<evidence type="ECO:0000313" key="6">
    <source>
        <dbReference type="Proteomes" id="UP001252270"/>
    </source>
</evidence>
<dbReference type="InterPro" id="IPR001482">
    <property type="entry name" value="T2SS/T4SS_dom"/>
</dbReference>
<accession>A0ABU1GK91</accession>
<evidence type="ECO:0000256" key="3">
    <source>
        <dbReference type="ARBA" id="ARBA00022840"/>
    </source>
</evidence>
<evidence type="ECO:0000313" key="5">
    <source>
        <dbReference type="EMBL" id="MDR5891898.1"/>
    </source>
</evidence>
<evidence type="ECO:0000259" key="4">
    <source>
        <dbReference type="PROSITE" id="PS00662"/>
    </source>
</evidence>
<dbReference type="PROSITE" id="PS00662">
    <property type="entry name" value="T2SP_E"/>
    <property type="match status" value="1"/>
</dbReference>
<dbReference type="Gene3D" id="3.40.50.300">
    <property type="entry name" value="P-loop containing nucleotide triphosphate hydrolases"/>
    <property type="match status" value="1"/>
</dbReference>
<organism evidence="5 6">
    <name type="scientific">Halomonas mongoliensis</name>
    <dbReference type="NCBI Taxonomy" id="321265"/>
    <lineage>
        <taxon>Bacteria</taxon>
        <taxon>Pseudomonadati</taxon>
        <taxon>Pseudomonadota</taxon>
        <taxon>Gammaproteobacteria</taxon>
        <taxon>Oceanospirillales</taxon>
        <taxon>Halomonadaceae</taxon>
        <taxon>Halomonas</taxon>
    </lineage>
</organism>
<dbReference type="Gene3D" id="3.30.450.90">
    <property type="match status" value="1"/>
</dbReference>
<comment type="caution">
    <text evidence="5">The sequence shown here is derived from an EMBL/GenBank/DDBJ whole genome shotgun (WGS) entry which is preliminary data.</text>
</comment>
<dbReference type="Proteomes" id="UP001252270">
    <property type="component" value="Unassembled WGS sequence"/>
</dbReference>
<keyword evidence="6" id="KW-1185">Reference proteome</keyword>
<dbReference type="InterPro" id="IPR027417">
    <property type="entry name" value="P-loop_NTPase"/>
</dbReference>
<dbReference type="Pfam" id="PF00437">
    <property type="entry name" value="T2SSE"/>
    <property type="match status" value="1"/>
</dbReference>
<evidence type="ECO:0000256" key="1">
    <source>
        <dbReference type="ARBA" id="ARBA00006611"/>
    </source>
</evidence>
<dbReference type="PANTHER" id="PTHR30258">
    <property type="entry name" value="TYPE II SECRETION SYSTEM PROTEIN GSPE-RELATED"/>
    <property type="match status" value="1"/>
</dbReference>
<gene>
    <name evidence="5" type="ORF">QC820_03655</name>
</gene>
<protein>
    <submittedName>
        <fullName evidence="5">ATPase, T2SS/T4P/T4SS family</fullName>
    </submittedName>
</protein>
<dbReference type="RefSeq" id="WP_309635807.1">
    <property type="nucleotide sequence ID" value="NZ_JARWAL010000002.1"/>
</dbReference>
<keyword evidence="3" id="KW-0067">ATP-binding</keyword>
<evidence type="ECO:0000256" key="2">
    <source>
        <dbReference type="ARBA" id="ARBA00022741"/>
    </source>
</evidence>